<dbReference type="InterPro" id="IPR011907">
    <property type="entry name" value="RNase_III"/>
</dbReference>
<dbReference type="AlphaFoldDB" id="A0A5C6XH32"/>
<dbReference type="PROSITE" id="PS50142">
    <property type="entry name" value="RNASE_3_2"/>
    <property type="match status" value="1"/>
</dbReference>
<evidence type="ECO:0000256" key="8">
    <source>
        <dbReference type="ARBA" id="ARBA00022884"/>
    </source>
</evidence>
<dbReference type="Gene3D" id="3.30.160.20">
    <property type="match status" value="1"/>
</dbReference>
<dbReference type="GO" id="GO:0010468">
    <property type="term" value="P:regulation of gene expression"/>
    <property type="evidence" value="ECO:0007669"/>
    <property type="project" value="TreeGrafter"/>
</dbReference>
<sequence>MGAMKHKRDELQYEHREDLETLEEALGYSFERRELLERALTHRSYVNETAGVQGDNQRLEFLGDAVLGLVIAHLLFEDDRQAAEGALSSRQSDLVCEAALVQRADALSLGEHLRLGRGEVLTGGRKKPGLLADAYEAILAAVYLDGGFDAARDVIARQHGRLITVGVLTQPLATMVGEGAQKSPTDFKSYLQREVQRQCEEHPRYLIVAEDGPDHARTFVAEVHVDHIALGRGQGQSKKQAQQEAARQAIDRLEAAGGDLSQLKLAALPPEGSAG</sequence>
<dbReference type="GO" id="GO:0005737">
    <property type="term" value="C:cytoplasm"/>
    <property type="evidence" value="ECO:0007669"/>
    <property type="project" value="UniProtKB-SubCell"/>
</dbReference>
<dbReference type="CDD" id="cd00593">
    <property type="entry name" value="RIBOc"/>
    <property type="match status" value="1"/>
</dbReference>
<keyword evidence="9" id="KW-0699">rRNA-binding</keyword>
<dbReference type="EMBL" id="VOSM01000001">
    <property type="protein sequence ID" value="TXD39184.1"/>
    <property type="molecule type" value="Genomic_DNA"/>
</dbReference>
<organism evidence="12 13">
    <name type="scientific">Lujinxingia vulgaris</name>
    <dbReference type="NCBI Taxonomy" id="2600176"/>
    <lineage>
        <taxon>Bacteria</taxon>
        <taxon>Deltaproteobacteria</taxon>
        <taxon>Bradymonadales</taxon>
        <taxon>Lujinxingiaceae</taxon>
        <taxon>Lujinxingia</taxon>
    </lineage>
</organism>
<dbReference type="InterPro" id="IPR014720">
    <property type="entry name" value="dsRBD_dom"/>
</dbReference>
<dbReference type="InterPro" id="IPR000999">
    <property type="entry name" value="RNase_III_dom"/>
</dbReference>
<dbReference type="EC" id="3.1.26.3" evidence="9"/>
<keyword evidence="9" id="KW-0479">Metal-binding</keyword>
<feature type="active site" evidence="9">
    <location>
        <position position="136"/>
    </location>
</feature>
<reference evidence="12 13" key="1">
    <citation type="submission" date="2019-08" db="EMBL/GenBank/DDBJ databases">
        <title>Bradymonadales sp. TMQ4.</title>
        <authorList>
            <person name="Liang Q."/>
        </authorList>
    </citation>
    <scope>NUCLEOTIDE SEQUENCE [LARGE SCALE GENOMIC DNA]</scope>
    <source>
        <strain evidence="12 13">TMQ4</strain>
    </source>
</reference>
<feature type="domain" description="DRBM" evidence="10">
    <location>
        <begin position="186"/>
        <end position="255"/>
    </location>
</feature>
<name>A0A5C6XH32_9DELT</name>
<dbReference type="CDD" id="cd10845">
    <property type="entry name" value="DSRM_RNAse_III_family"/>
    <property type="match status" value="1"/>
</dbReference>
<feature type="binding site" evidence="9">
    <location>
        <position position="133"/>
    </location>
    <ligand>
        <name>Mg(2+)</name>
        <dbReference type="ChEBI" id="CHEBI:18420"/>
    </ligand>
</feature>
<protein>
    <recommendedName>
        <fullName evidence="9">Ribonuclease 3</fullName>
        <ecNumber evidence="9">3.1.26.3</ecNumber>
    </recommendedName>
    <alternativeName>
        <fullName evidence="9">Ribonuclease III</fullName>
        <shortName evidence="9">RNase III</shortName>
    </alternativeName>
</protein>
<keyword evidence="13" id="KW-1185">Reference proteome</keyword>
<evidence type="ECO:0000256" key="1">
    <source>
        <dbReference type="ARBA" id="ARBA00000109"/>
    </source>
</evidence>
<dbReference type="NCBIfam" id="TIGR02191">
    <property type="entry name" value="RNaseIII"/>
    <property type="match status" value="1"/>
</dbReference>
<comment type="subcellular location">
    <subcellularLocation>
        <location evidence="9">Cytoplasm</location>
    </subcellularLocation>
</comment>
<dbReference type="GO" id="GO:0046872">
    <property type="term" value="F:metal ion binding"/>
    <property type="evidence" value="ECO:0007669"/>
    <property type="project" value="UniProtKB-KW"/>
</dbReference>
<dbReference type="SMART" id="SM00358">
    <property type="entry name" value="DSRM"/>
    <property type="match status" value="1"/>
</dbReference>
<feature type="binding site" evidence="9">
    <location>
        <position position="60"/>
    </location>
    <ligand>
        <name>Mg(2+)</name>
        <dbReference type="ChEBI" id="CHEBI:18420"/>
    </ligand>
</feature>
<evidence type="ECO:0000313" key="12">
    <source>
        <dbReference type="EMBL" id="TXD39184.1"/>
    </source>
</evidence>
<comment type="cofactor">
    <cofactor evidence="9">
        <name>Mg(2+)</name>
        <dbReference type="ChEBI" id="CHEBI:18420"/>
    </cofactor>
</comment>
<evidence type="ECO:0000256" key="2">
    <source>
        <dbReference type="ARBA" id="ARBA00010183"/>
    </source>
</evidence>
<dbReference type="Pfam" id="PF00035">
    <property type="entry name" value="dsrm"/>
    <property type="match status" value="1"/>
</dbReference>
<keyword evidence="7 9" id="KW-0378">Hydrolase</keyword>
<comment type="similarity">
    <text evidence="2">Belongs to the ribonuclease III family.</text>
</comment>
<evidence type="ECO:0000256" key="5">
    <source>
        <dbReference type="ARBA" id="ARBA00022722"/>
    </source>
</evidence>
<feature type="binding site" evidence="9">
    <location>
        <position position="136"/>
    </location>
    <ligand>
        <name>Mg(2+)</name>
        <dbReference type="ChEBI" id="CHEBI:18420"/>
    </ligand>
</feature>
<comment type="subunit">
    <text evidence="9">Homodimer.</text>
</comment>
<dbReference type="SMART" id="SM00535">
    <property type="entry name" value="RIBOc"/>
    <property type="match status" value="1"/>
</dbReference>
<feature type="domain" description="RNase III" evidence="11">
    <location>
        <begin position="19"/>
        <end position="147"/>
    </location>
</feature>
<keyword evidence="8 9" id="KW-0694">RNA-binding</keyword>
<dbReference type="PROSITE" id="PS00517">
    <property type="entry name" value="RNASE_3_1"/>
    <property type="match status" value="1"/>
</dbReference>
<evidence type="ECO:0000313" key="13">
    <source>
        <dbReference type="Proteomes" id="UP000321412"/>
    </source>
</evidence>
<evidence type="ECO:0000256" key="7">
    <source>
        <dbReference type="ARBA" id="ARBA00022801"/>
    </source>
</evidence>
<dbReference type="GO" id="GO:0006397">
    <property type="term" value="P:mRNA processing"/>
    <property type="evidence" value="ECO:0007669"/>
    <property type="project" value="UniProtKB-UniRule"/>
</dbReference>
<dbReference type="GO" id="GO:0006364">
    <property type="term" value="P:rRNA processing"/>
    <property type="evidence" value="ECO:0007669"/>
    <property type="project" value="UniProtKB-UniRule"/>
</dbReference>
<keyword evidence="4 9" id="KW-0507">mRNA processing</keyword>
<comment type="catalytic activity">
    <reaction evidence="1 9">
        <text>Endonucleolytic cleavage to 5'-phosphomonoester.</text>
        <dbReference type="EC" id="3.1.26.3"/>
    </reaction>
</comment>
<feature type="active site" evidence="9">
    <location>
        <position position="64"/>
    </location>
</feature>
<dbReference type="GO" id="GO:0003725">
    <property type="term" value="F:double-stranded RNA binding"/>
    <property type="evidence" value="ECO:0007669"/>
    <property type="project" value="TreeGrafter"/>
</dbReference>
<keyword evidence="6 9" id="KW-0255">Endonuclease</keyword>
<comment type="caution">
    <text evidence="12">The sequence shown here is derived from an EMBL/GenBank/DDBJ whole genome shotgun (WGS) entry which is preliminary data.</text>
</comment>
<gene>
    <name evidence="9 12" type="primary">rnc</name>
    <name evidence="12" type="ORF">FRC98_01935</name>
</gene>
<keyword evidence="3 9" id="KW-0698">rRNA processing</keyword>
<evidence type="ECO:0000256" key="4">
    <source>
        <dbReference type="ARBA" id="ARBA00022664"/>
    </source>
</evidence>
<dbReference type="GO" id="GO:0008033">
    <property type="term" value="P:tRNA processing"/>
    <property type="evidence" value="ECO:0007669"/>
    <property type="project" value="UniProtKB-KW"/>
</dbReference>
<dbReference type="RefSeq" id="WP_146979616.1">
    <property type="nucleotide sequence ID" value="NZ_VOSM01000001.1"/>
</dbReference>
<dbReference type="SUPFAM" id="SSF54768">
    <property type="entry name" value="dsRNA-binding domain-like"/>
    <property type="match status" value="1"/>
</dbReference>
<evidence type="ECO:0000256" key="6">
    <source>
        <dbReference type="ARBA" id="ARBA00022759"/>
    </source>
</evidence>
<dbReference type="FunFam" id="1.10.1520.10:FF:000001">
    <property type="entry name" value="Ribonuclease 3"/>
    <property type="match status" value="1"/>
</dbReference>
<comment type="function">
    <text evidence="9">Digests double-stranded RNA. Involved in the processing of primary rRNA transcript to yield the immediate precursors to the large and small rRNAs (23S and 16S). Processes some mRNAs, and tRNAs when they are encoded in the rRNA operon. Processes pre-crRNA and tracrRNA of type II CRISPR loci if present in the organism.</text>
</comment>
<evidence type="ECO:0000259" key="10">
    <source>
        <dbReference type="PROSITE" id="PS50137"/>
    </source>
</evidence>
<dbReference type="Gene3D" id="1.10.1520.10">
    <property type="entry name" value="Ribonuclease III domain"/>
    <property type="match status" value="1"/>
</dbReference>
<dbReference type="HAMAP" id="MF_00104">
    <property type="entry name" value="RNase_III"/>
    <property type="match status" value="1"/>
</dbReference>
<dbReference type="PROSITE" id="PS50137">
    <property type="entry name" value="DS_RBD"/>
    <property type="match status" value="1"/>
</dbReference>
<dbReference type="Proteomes" id="UP000321412">
    <property type="component" value="Unassembled WGS sequence"/>
</dbReference>
<proteinExistence type="inferred from homology"/>
<dbReference type="PANTHER" id="PTHR11207:SF0">
    <property type="entry name" value="RIBONUCLEASE 3"/>
    <property type="match status" value="1"/>
</dbReference>
<dbReference type="PANTHER" id="PTHR11207">
    <property type="entry name" value="RIBONUCLEASE III"/>
    <property type="match status" value="1"/>
</dbReference>
<evidence type="ECO:0000256" key="3">
    <source>
        <dbReference type="ARBA" id="ARBA00022552"/>
    </source>
</evidence>
<evidence type="ECO:0000259" key="11">
    <source>
        <dbReference type="PROSITE" id="PS50142"/>
    </source>
</evidence>
<dbReference type="GO" id="GO:0019843">
    <property type="term" value="F:rRNA binding"/>
    <property type="evidence" value="ECO:0007669"/>
    <property type="project" value="UniProtKB-KW"/>
</dbReference>
<keyword evidence="5 9" id="KW-0540">Nuclease</keyword>
<dbReference type="Pfam" id="PF14622">
    <property type="entry name" value="Ribonucleas_3_3"/>
    <property type="match status" value="1"/>
</dbReference>
<keyword evidence="9" id="KW-0460">Magnesium</keyword>
<dbReference type="GO" id="GO:0004525">
    <property type="term" value="F:ribonuclease III activity"/>
    <property type="evidence" value="ECO:0007669"/>
    <property type="project" value="UniProtKB-UniRule"/>
</dbReference>
<keyword evidence="9" id="KW-0963">Cytoplasm</keyword>
<keyword evidence="9" id="KW-0819">tRNA processing</keyword>
<dbReference type="InterPro" id="IPR036389">
    <property type="entry name" value="RNase_III_sf"/>
</dbReference>
<dbReference type="SUPFAM" id="SSF69065">
    <property type="entry name" value="RNase III domain-like"/>
    <property type="match status" value="1"/>
</dbReference>
<evidence type="ECO:0000256" key="9">
    <source>
        <dbReference type="HAMAP-Rule" id="MF_00104"/>
    </source>
</evidence>
<accession>A0A5C6XH32</accession>
<dbReference type="OrthoDB" id="9805026at2"/>